<dbReference type="Proteomes" id="UP000887576">
    <property type="component" value="Unplaced"/>
</dbReference>
<name>A0AC34RGX1_9BILA</name>
<protein>
    <submittedName>
        <fullName evidence="2">Uncharacterized protein</fullName>
    </submittedName>
</protein>
<dbReference type="WBParaSite" id="JU765_v2.g6607.t1">
    <property type="protein sequence ID" value="JU765_v2.g6607.t1"/>
    <property type="gene ID" value="JU765_v2.g6607"/>
</dbReference>
<organism evidence="1 2">
    <name type="scientific">Panagrolaimus sp. JU765</name>
    <dbReference type="NCBI Taxonomy" id="591449"/>
    <lineage>
        <taxon>Eukaryota</taxon>
        <taxon>Metazoa</taxon>
        <taxon>Ecdysozoa</taxon>
        <taxon>Nematoda</taxon>
        <taxon>Chromadorea</taxon>
        <taxon>Rhabditida</taxon>
        <taxon>Tylenchina</taxon>
        <taxon>Panagrolaimomorpha</taxon>
        <taxon>Panagrolaimoidea</taxon>
        <taxon>Panagrolaimidae</taxon>
        <taxon>Panagrolaimus</taxon>
    </lineage>
</organism>
<proteinExistence type="predicted"/>
<evidence type="ECO:0000313" key="2">
    <source>
        <dbReference type="WBParaSite" id="JU765_v2.g6607.t1"/>
    </source>
</evidence>
<accession>A0AC34RGX1</accession>
<evidence type="ECO:0000313" key="1">
    <source>
        <dbReference type="Proteomes" id="UP000887576"/>
    </source>
</evidence>
<sequence length="242" mass="28181">MIELMKNAKIEEKETIPGKLYWIFGNIIEPLRSKTDDADNAWILHSVDTGGKWGKGGLFTVLQDLSKQIPEIYNLAGKMNDLHTVYMSENNSKHCFKMIAQYAKTKEKMPSLHMPMIWWGIQNFDEKTVLGMITKYLCKEGMNVYIYQYRKFKGNKNFPLQPQQTAPVVQPYLNRNLRKPLAKKPKLDVKDDEDEDSFIVDNDEEDEAEFSEEEEESPTESEVEEDESEEDIDLSDDEDDDY</sequence>
<reference evidence="2" key="1">
    <citation type="submission" date="2022-11" db="UniProtKB">
        <authorList>
            <consortium name="WormBaseParasite"/>
        </authorList>
    </citation>
    <scope>IDENTIFICATION</scope>
</reference>